<dbReference type="InterPro" id="IPR054708">
    <property type="entry name" value="MTPAP-like_central"/>
</dbReference>
<comment type="caution">
    <text evidence="3">The sequence shown here is derived from an EMBL/GenBank/DDBJ whole genome shotgun (WGS) entry which is preliminary data.</text>
</comment>
<feature type="region of interest" description="Disordered" evidence="1">
    <location>
        <begin position="131"/>
        <end position="159"/>
    </location>
</feature>
<name>A0A4S8JG47_MUSBA</name>
<protein>
    <recommendedName>
        <fullName evidence="2">Poly(A) RNA polymerase mitochondrial-like central palm domain-containing protein</fullName>
    </recommendedName>
</protein>
<dbReference type="FunFam" id="3.30.460.10:FF:000067">
    <property type="entry name" value="Terminal uridylyltransferase cid1"/>
    <property type="match status" value="1"/>
</dbReference>
<reference evidence="3 4" key="1">
    <citation type="journal article" date="2019" name="Nat. Plants">
        <title>Genome sequencing of Musa balbisiana reveals subgenome evolution and function divergence in polyploid bananas.</title>
        <authorList>
            <person name="Yao X."/>
        </authorList>
    </citation>
    <scope>NUCLEOTIDE SEQUENCE [LARGE SCALE GENOMIC DNA]</scope>
    <source>
        <strain evidence="4">cv. DH-PKW</strain>
        <tissue evidence="3">Leaves</tissue>
    </source>
</reference>
<feature type="compositionally biased region" description="Polar residues" evidence="1">
    <location>
        <begin position="132"/>
        <end position="143"/>
    </location>
</feature>
<gene>
    <name evidence="3" type="ORF">C4D60_Mb07t09950</name>
</gene>
<dbReference type="CDD" id="cd05402">
    <property type="entry name" value="NT_PAP_TUTase"/>
    <property type="match status" value="1"/>
</dbReference>
<dbReference type="GO" id="GO:0061157">
    <property type="term" value="P:mRNA destabilization"/>
    <property type="evidence" value="ECO:0007669"/>
    <property type="project" value="UniProtKB-ARBA"/>
</dbReference>
<dbReference type="Gene3D" id="1.10.1410.10">
    <property type="match status" value="1"/>
</dbReference>
<dbReference type="Proteomes" id="UP000317650">
    <property type="component" value="Chromosome 7"/>
</dbReference>
<dbReference type="Gene3D" id="3.30.460.10">
    <property type="entry name" value="Beta Polymerase, domain 2"/>
    <property type="match status" value="1"/>
</dbReference>
<feature type="region of interest" description="Disordered" evidence="1">
    <location>
        <begin position="1"/>
        <end position="25"/>
    </location>
</feature>
<dbReference type="PANTHER" id="PTHR12271">
    <property type="entry name" value="POLY A POLYMERASE CID PAP -RELATED"/>
    <property type="match status" value="1"/>
</dbReference>
<organism evidence="3 4">
    <name type="scientific">Musa balbisiana</name>
    <name type="common">Banana</name>
    <dbReference type="NCBI Taxonomy" id="52838"/>
    <lineage>
        <taxon>Eukaryota</taxon>
        <taxon>Viridiplantae</taxon>
        <taxon>Streptophyta</taxon>
        <taxon>Embryophyta</taxon>
        <taxon>Tracheophyta</taxon>
        <taxon>Spermatophyta</taxon>
        <taxon>Magnoliopsida</taxon>
        <taxon>Liliopsida</taxon>
        <taxon>Zingiberales</taxon>
        <taxon>Musaceae</taxon>
        <taxon>Musa</taxon>
    </lineage>
</organism>
<dbReference type="PANTHER" id="PTHR12271:SF40">
    <property type="entry name" value="POLY(A) RNA POLYMERASE GLD2"/>
    <property type="match status" value="1"/>
</dbReference>
<evidence type="ECO:0000313" key="3">
    <source>
        <dbReference type="EMBL" id="THU60184.1"/>
    </source>
</evidence>
<dbReference type="GO" id="GO:0006402">
    <property type="term" value="P:mRNA catabolic process"/>
    <property type="evidence" value="ECO:0007669"/>
    <property type="project" value="UniProtKB-ARBA"/>
</dbReference>
<dbReference type="AlphaFoldDB" id="A0A4S8JG47"/>
<dbReference type="SUPFAM" id="SSF81631">
    <property type="entry name" value="PAP/OAS1 substrate-binding domain"/>
    <property type="match status" value="1"/>
</dbReference>
<keyword evidence="4" id="KW-1185">Reference proteome</keyword>
<feature type="domain" description="Poly(A) RNA polymerase mitochondrial-like central palm" evidence="2">
    <location>
        <begin position="426"/>
        <end position="552"/>
    </location>
</feature>
<dbReference type="Pfam" id="PF22600">
    <property type="entry name" value="MTPAP-like_central"/>
    <property type="match status" value="1"/>
</dbReference>
<dbReference type="GO" id="GO:0031123">
    <property type="term" value="P:RNA 3'-end processing"/>
    <property type="evidence" value="ECO:0007669"/>
    <property type="project" value="TreeGrafter"/>
</dbReference>
<dbReference type="SUPFAM" id="SSF81301">
    <property type="entry name" value="Nucleotidyltransferase"/>
    <property type="match status" value="1"/>
</dbReference>
<evidence type="ECO:0000256" key="1">
    <source>
        <dbReference type="SAM" id="MobiDB-lite"/>
    </source>
</evidence>
<feature type="region of interest" description="Disordered" evidence="1">
    <location>
        <begin position="332"/>
        <end position="358"/>
    </location>
</feature>
<dbReference type="GO" id="GO:0050265">
    <property type="term" value="F:RNA uridylyltransferase activity"/>
    <property type="evidence" value="ECO:0007669"/>
    <property type="project" value="TreeGrafter"/>
</dbReference>
<proteinExistence type="predicted"/>
<evidence type="ECO:0000259" key="2">
    <source>
        <dbReference type="Pfam" id="PF22600"/>
    </source>
</evidence>
<accession>A0A4S8JG47</accession>
<dbReference type="STRING" id="52838.A0A4S8JG47"/>
<dbReference type="InterPro" id="IPR043519">
    <property type="entry name" value="NT_sf"/>
</dbReference>
<sequence length="682" mass="76999">MHGVASGGSAPPSTDDSGGAPGDAFLLQLLRRHPRPEPTAPPAVSCPREDRPRCFHFLPHTLICPHPRPQPVEPQPTPVPVAPMVDIRVPTFRVPIPRDLPPGPWEPLEISHPLVSHPRCSVEYGSQLEHVGNQNAPRGSNSRGNRRPKHQNVVSTTQKYDNRSYSCSWGHGETIEANGRVGYGNYVSGANAKVDPRFGDRRNACGDPAEYNGSQMRYQYEKKRMNLGGHRHSISWKPKVIEQSKPQGSAQKQKFKVEWVAVTRRQDENHKLEMGDNSQQEVKDGDVLQIQTCNHLNRRKCELEGNNLPIEESYVEDHLSCLLPEAFEDWNSSGVESEGHKETEGLSSQGGASQDDALPVEQSDSLMLKGDHDKKNVKRHFRTPLVEHVGSFSLRGLQVSSQYMRNSIRQIDCRPDIETVTPGFLSVYKSLIPADDEKDKQNQILKSLEKSINKEWPNARLHLYGSCANSFGFSNSDIDICLAIDDNTIRKHDMVLKLADILRSENFQDVEAIINARVPIVKMRDPQTGISCDICINNLLAVANTKLLRDYARIDDRLHQLAFIVKHWARLREVCAYVHSFLTAAQTSHSSLFTADYIARRGVTFKILGKQMKDWTRPVGNDRHLFCIEDPFETSHDLGRAVDRRSIKILREEFERAARILQYDPNLCVTLFEPDEPSLKQN</sequence>
<dbReference type="EMBL" id="PYDT01000005">
    <property type="protein sequence ID" value="THU60184.1"/>
    <property type="molecule type" value="Genomic_DNA"/>
</dbReference>
<evidence type="ECO:0000313" key="4">
    <source>
        <dbReference type="Proteomes" id="UP000317650"/>
    </source>
</evidence>